<dbReference type="AlphaFoldDB" id="A0A1J8PKX8"/>
<protein>
    <submittedName>
        <fullName evidence="1">Uncharacterized protein</fullName>
    </submittedName>
</protein>
<comment type="caution">
    <text evidence="1">The sequence shown here is derived from an EMBL/GenBank/DDBJ whole genome shotgun (WGS) entry which is preliminary data.</text>
</comment>
<organism evidence="1 2">
    <name type="scientific">Rhizopogon vesiculosus</name>
    <dbReference type="NCBI Taxonomy" id="180088"/>
    <lineage>
        <taxon>Eukaryota</taxon>
        <taxon>Fungi</taxon>
        <taxon>Dikarya</taxon>
        <taxon>Basidiomycota</taxon>
        <taxon>Agaricomycotina</taxon>
        <taxon>Agaricomycetes</taxon>
        <taxon>Agaricomycetidae</taxon>
        <taxon>Boletales</taxon>
        <taxon>Suillineae</taxon>
        <taxon>Rhizopogonaceae</taxon>
        <taxon>Rhizopogon</taxon>
    </lineage>
</organism>
<proteinExistence type="predicted"/>
<sequence length="66" mass="7388">MLDGLAATKQLTEWLALPPSPHPFTSTSRWHGMPTSEAWGRIGDDFISTIFIASFPDSPKERRALF</sequence>
<name>A0A1J8PKX8_9AGAM</name>
<keyword evidence="2" id="KW-1185">Reference proteome</keyword>
<evidence type="ECO:0000313" key="2">
    <source>
        <dbReference type="Proteomes" id="UP000183567"/>
    </source>
</evidence>
<accession>A0A1J8PKX8</accession>
<dbReference type="Proteomes" id="UP000183567">
    <property type="component" value="Unassembled WGS sequence"/>
</dbReference>
<dbReference type="OrthoDB" id="10513209at2759"/>
<dbReference type="EMBL" id="LVVM01005784">
    <property type="protein sequence ID" value="OJA09814.1"/>
    <property type="molecule type" value="Genomic_DNA"/>
</dbReference>
<reference evidence="1 2" key="1">
    <citation type="submission" date="2016-03" db="EMBL/GenBank/DDBJ databases">
        <title>Comparative genomics of the ectomycorrhizal sister species Rhizopogon vinicolor and Rhizopogon vesiculosus (Basidiomycota: Boletales) reveals a divergence of the mating type B locus.</title>
        <authorList>
            <person name="Mujic A.B."/>
            <person name="Kuo A."/>
            <person name="Tritt A."/>
            <person name="Lipzen A."/>
            <person name="Chen C."/>
            <person name="Johnson J."/>
            <person name="Sharma A."/>
            <person name="Barry K."/>
            <person name="Grigoriev I.V."/>
            <person name="Spatafora J.W."/>
        </authorList>
    </citation>
    <scope>NUCLEOTIDE SEQUENCE [LARGE SCALE GENOMIC DNA]</scope>
    <source>
        <strain evidence="1 2">AM-OR11-056</strain>
    </source>
</reference>
<evidence type="ECO:0000313" key="1">
    <source>
        <dbReference type="EMBL" id="OJA09814.1"/>
    </source>
</evidence>
<gene>
    <name evidence="1" type="ORF">AZE42_12959</name>
</gene>